<keyword evidence="2" id="KW-1185">Reference proteome</keyword>
<dbReference type="Proteomes" id="UP000827872">
    <property type="component" value="Linkage Group LG04"/>
</dbReference>
<organism evidence="1 2">
    <name type="scientific">Sphaerodactylus townsendi</name>
    <dbReference type="NCBI Taxonomy" id="933632"/>
    <lineage>
        <taxon>Eukaryota</taxon>
        <taxon>Metazoa</taxon>
        <taxon>Chordata</taxon>
        <taxon>Craniata</taxon>
        <taxon>Vertebrata</taxon>
        <taxon>Euteleostomi</taxon>
        <taxon>Lepidosauria</taxon>
        <taxon>Squamata</taxon>
        <taxon>Bifurcata</taxon>
        <taxon>Gekkota</taxon>
        <taxon>Sphaerodactylidae</taxon>
        <taxon>Sphaerodactylus</taxon>
    </lineage>
</organism>
<protein>
    <submittedName>
        <fullName evidence="1">Uncharacterized protein</fullName>
    </submittedName>
</protein>
<dbReference type="EMBL" id="CM037617">
    <property type="protein sequence ID" value="KAH8004266.1"/>
    <property type="molecule type" value="Genomic_DNA"/>
</dbReference>
<name>A0ACB8FG00_9SAUR</name>
<evidence type="ECO:0000313" key="1">
    <source>
        <dbReference type="EMBL" id="KAH8004266.1"/>
    </source>
</evidence>
<accession>A0ACB8FG00</accession>
<reference evidence="1" key="1">
    <citation type="submission" date="2021-08" db="EMBL/GenBank/DDBJ databases">
        <title>The first chromosome-level gecko genome reveals the dynamic sex chromosomes of Neotropical dwarf geckos (Sphaerodactylidae: Sphaerodactylus).</title>
        <authorList>
            <person name="Pinto B.J."/>
            <person name="Keating S.E."/>
            <person name="Gamble T."/>
        </authorList>
    </citation>
    <scope>NUCLEOTIDE SEQUENCE</scope>
    <source>
        <strain evidence="1">TG3544</strain>
    </source>
</reference>
<gene>
    <name evidence="1" type="ORF">K3G42_006716</name>
</gene>
<sequence>MDLKALDEFVNLPDPHYNYTFIKREILDFFSILIYYDTINMTSQKWLDGLHCTLLSVILPSFSITPSWQVTEATLDSENPN</sequence>
<evidence type="ECO:0000313" key="2">
    <source>
        <dbReference type="Proteomes" id="UP000827872"/>
    </source>
</evidence>
<comment type="caution">
    <text evidence="1">The sequence shown here is derived from an EMBL/GenBank/DDBJ whole genome shotgun (WGS) entry which is preliminary data.</text>
</comment>
<proteinExistence type="predicted"/>